<reference evidence="1" key="1">
    <citation type="submission" date="2018-02" db="EMBL/GenBank/DDBJ databases">
        <title>Rhizophora mucronata_Transcriptome.</title>
        <authorList>
            <person name="Meera S.P."/>
            <person name="Sreeshan A."/>
            <person name="Augustine A."/>
        </authorList>
    </citation>
    <scope>NUCLEOTIDE SEQUENCE</scope>
    <source>
        <tissue evidence="1">Leaf</tissue>
    </source>
</reference>
<organism evidence="1">
    <name type="scientific">Rhizophora mucronata</name>
    <name type="common">Asiatic mangrove</name>
    <dbReference type="NCBI Taxonomy" id="61149"/>
    <lineage>
        <taxon>Eukaryota</taxon>
        <taxon>Viridiplantae</taxon>
        <taxon>Streptophyta</taxon>
        <taxon>Embryophyta</taxon>
        <taxon>Tracheophyta</taxon>
        <taxon>Spermatophyta</taxon>
        <taxon>Magnoliopsida</taxon>
        <taxon>eudicotyledons</taxon>
        <taxon>Gunneridae</taxon>
        <taxon>Pentapetalae</taxon>
        <taxon>rosids</taxon>
        <taxon>fabids</taxon>
        <taxon>Malpighiales</taxon>
        <taxon>Rhizophoraceae</taxon>
        <taxon>Rhizophora</taxon>
    </lineage>
</organism>
<protein>
    <submittedName>
        <fullName evidence="1">Uncharacterized protein</fullName>
    </submittedName>
</protein>
<proteinExistence type="predicted"/>
<evidence type="ECO:0000313" key="1">
    <source>
        <dbReference type="EMBL" id="MBX26699.1"/>
    </source>
</evidence>
<accession>A0A2P2M918</accession>
<dbReference type="EMBL" id="GGEC01046215">
    <property type="protein sequence ID" value="MBX26699.1"/>
    <property type="molecule type" value="Transcribed_RNA"/>
</dbReference>
<name>A0A2P2M918_RHIMU</name>
<dbReference type="AlphaFoldDB" id="A0A2P2M918"/>
<sequence length="35" mass="4189">MRPKQEFLATVTRSRCIPGERELCTEFSLILYFRP</sequence>